<keyword evidence="4" id="KW-1185">Reference proteome</keyword>
<evidence type="ECO:0000313" key="3">
    <source>
        <dbReference type="EMBL" id="TQV65621.1"/>
    </source>
</evidence>
<name>A0A545SKY3_9GAMM</name>
<accession>A0A545SKY3</accession>
<protein>
    <recommendedName>
        <fullName evidence="2">Reverse transcriptase domain-containing protein</fullName>
    </recommendedName>
</protein>
<feature type="domain" description="Reverse transcriptase" evidence="2">
    <location>
        <begin position="1"/>
        <end position="137"/>
    </location>
</feature>
<dbReference type="PANTHER" id="PTHR34047">
    <property type="entry name" value="NUCLEAR INTRON MATURASE 1, MITOCHONDRIAL-RELATED"/>
    <property type="match status" value="1"/>
</dbReference>
<dbReference type="InterPro" id="IPR051083">
    <property type="entry name" value="GrpII_Intron_Splice-Mob/Def"/>
</dbReference>
<dbReference type="InterPro" id="IPR043502">
    <property type="entry name" value="DNA/RNA_pol_sf"/>
</dbReference>
<dbReference type="PROSITE" id="PS50878">
    <property type="entry name" value="RT_POL"/>
    <property type="match status" value="1"/>
</dbReference>
<dbReference type="SUPFAM" id="SSF56672">
    <property type="entry name" value="DNA/RNA polymerases"/>
    <property type="match status" value="1"/>
</dbReference>
<reference evidence="3 4" key="1">
    <citation type="submission" date="2019-06" db="EMBL/GenBank/DDBJ databases">
        <title>Whole genome sequence for Cellvibrionaceae sp. R142.</title>
        <authorList>
            <person name="Wang G."/>
        </authorList>
    </citation>
    <scope>NUCLEOTIDE SEQUENCE [LARGE SCALE GENOMIC DNA]</scope>
    <source>
        <strain evidence="3 4">R142</strain>
    </source>
</reference>
<dbReference type="PANTHER" id="PTHR34047:SF8">
    <property type="entry name" value="PROTEIN YKFC"/>
    <property type="match status" value="1"/>
</dbReference>
<dbReference type="CDD" id="cd01651">
    <property type="entry name" value="RT_G2_intron"/>
    <property type="match status" value="1"/>
</dbReference>
<dbReference type="Pfam" id="PF00078">
    <property type="entry name" value="RVT_1"/>
    <property type="match status" value="1"/>
</dbReference>
<dbReference type="InterPro" id="IPR000477">
    <property type="entry name" value="RT_dom"/>
</dbReference>
<gene>
    <name evidence="3" type="ORF">FKG94_28405</name>
</gene>
<dbReference type="Proteomes" id="UP000319732">
    <property type="component" value="Unassembled WGS sequence"/>
</dbReference>
<sequence length="267" mass="31872">MLKQRIDDKALLALINQWLKAKVHRPDGKAVKPLAGTPQGGVISPILANIYLHFALDLWFERKIKPKLRGKSFLLRYADDYVLAFQHYRDAKAVYGSMPARLRKFGLNLAEEKTTMVRFSRFWPSQRRRLKFLGFEFYWWPGLDGKPRVLRRTALGKLKSLRQSLKEWIKQSRQKRLYQLARELRVKMLGHYRYFAVKGNGHRLYRYHSMVVELLFKWLNRRSQRRSYNWAGFKQLLEVMRLPHPSSVRPKQYKVTWLFEKGAAHAR</sequence>
<evidence type="ECO:0000256" key="1">
    <source>
        <dbReference type="ARBA" id="ARBA00034120"/>
    </source>
</evidence>
<proteinExistence type="inferred from homology"/>
<evidence type="ECO:0000259" key="2">
    <source>
        <dbReference type="PROSITE" id="PS50878"/>
    </source>
</evidence>
<dbReference type="OrthoDB" id="9793236at2"/>
<dbReference type="AlphaFoldDB" id="A0A545SKY3"/>
<dbReference type="RefSeq" id="WP_142930331.1">
    <property type="nucleotide sequence ID" value="NZ_ML660137.1"/>
</dbReference>
<comment type="similarity">
    <text evidence="1">Belongs to the bacterial reverse transcriptase family.</text>
</comment>
<dbReference type="EMBL" id="VHSG01000062">
    <property type="protein sequence ID" value="TQV65621.1"/>
    <property type="molecule type" value="Genomic_DNA"/>
</dbReference>
<organism evidence="3 4">
    <name type="scientific">Exilibacterium tricleocarpae</name>
    <dbReference type="NCBI Taxonomy" id="2591008"/>
    <lineage>
        <taxon>Bacteria</taxon>
        <taxon>Pseudomonadati</taxon>
        <taxon>Pseudomonadota</taxon>
        <taxon>Gammaproteobacteria</taxon>
        <taxon>Cellvibrionales</taxon>
        <taxon>Cellvibrionaceae</taxon>
        <taxon>Exilibacterium</taxon>
    </lineage>
</organism>
<evidence type="ECO:0000313" key="4">
    <source>
        <dbReference type="Proteomes" id="UP000319732"/>
    </source>
</evidence>
<comment type="caution">
    <text evidence="3">The sequence shown here is derived from an EMBL/GenBank/DDBJ whole genome shotgun (WGS) entry which is preliminary data.</text>
</comment>